<feature type="compositionally biased region" description="Basic and acidic residues" evidence="1">
    <location>
        <begin position="236"/>
        <end position="281"/>
    </location>
</feature>
<gene>
    <name evidence="2" type="ORF">SAMN05421540_101380</name>
</gene>
<feature type="compositionally biased region" description="Basic and acidic residues" evidence="1">
    <location>
        <begin position="209"/>
        <end position="227"/>
    </location>
</feature>
<feature type="compositionally biased region" description="Polar residues" evidence="1">
    <location>
        <begin position="187"/>
        <end position="198"/>
    </location>
</feature>
<proteinExistence type="predicted"/>
<evidence type="ECO:0000313" key="3">
    <source>
        <dbReference type="Proteomes" id="UP000198820"/>
    </source>
</evidence>
<sequence>MKRVLEDELISLAHRILKLKSRADIHQLKKEAGMLYEKLAVLSFAEKHFGGIKPTIGKTEFSDAFYSQYSHIDEDGDHRSPDGTEYNPEPISEPNTEKIKDIVSHMPPEAEQVDYLMNQFKKLSATDFSELEEKQELHQDTEVDQQKEEEDSQEDLEDKTQESVEKKADEEETIQEKPTQEEEKQDFQTQEELQTNQGEIDDEQPVDSSPKEKQESETEQNTEEKASEASSFEQDFGVHFDDLPFFEPKKEDEQEYKSETLEEKNSEPEVENSSHREKETQEEPLPDNIKKQQPKRTIDLFNQDKKSLNDRLQVGFQIGLNDRLAFTKALFDNNVEDYNRVMSQISTLNSFEEAQNFIDHNIKPEYNNWEDKADTYKRFMNLLKRKFEA</sequence>
<reference evidence="2 3" key="1">
    <citation type="submission" date="2016-10" db="EMBL/GenBank/DDBJ databases">
        <authorList>
            <person name="de Groot N.N."/>
        </authorList>
    </citation>
    <scope>NUCLEOTIDE SEQUENCE [LARGE SCALE GENOMIC DNA]</scope>
    <source>
        <strain evidence="2 3">DSM 23581</strain>
    </source>
</reference>
<name>A0A1H3W3B1_9FLAO</name>
<feature type="compositionally biased region" description="Basic and acidic residues" evidence="1">
    <location>
        <begin position="133"/>
        <end position="146"/>
    </location>
</feature>
<protein>
    <submittedName>
        <fullName evidence="2">Uncharacterized protein</fullName>
    </submittedName>
</protein>
<organism evidence="2 3">
    <name type="scientific">Psychroflexus halocasei</name>
    <dbReference type="NCBI Taxonomy" id="908615"/>
    <lineage>
        <taxon>Bacteria</taxon>
        <taxon>Pseudomonadati</taxon>
        <taxon>Bacteroidota</taxon>
        <taxon>Flavobacteriia</taxon>
        <taxon>Flavobacteriales</taxon>
        <taxon>Flavobacteriaceae</taxon>
        <taxon>Psychroflexus</taxon>
    </lineage>
</organism>
<dbReference type="AlphaFoldDB" id="A0A1H3W3B1"/>
<feature type="region of interest" description="Disordered" evidence="1">
    <location>
        <begin position="133"/>
        <end position="292"/>
    </location>
</feature>
<evidence type="ECO:0000256" key="1">
    <source>
        <dbReference type="SAM" id="MobiDB-lite"/>
    </source>
</evidence>
<dbReference type="Proteomes" id="UP000198820">
    <property type="component" value="Unassembled WGS sequence"/>
</dbReference>
<dbReference type="EMBL" id="FNQF01000001">
    <property type="protein sequence ID" value="SDZ80832.1"/>
    <property type="molecule type" value="Genomic_DNA"/>
</dbReference>
<accession>A0A1H3W3B1</accession>
<keyword evidence="3" id="KW-1185">Reference proteome</keyword>
<evidence type="ECO:0000313" key="2">
    <source>
        <dbReference type="EMBL" id="SDZ80832.1"/>
    </source>
</evidence>
<feature type="compositionally biased region" description="Basic and acidic residues" evidence="1">
    <location>
        <begin position="72"/>
        <end position="82"/>
    </location>
</feature>
<feature type="compositionally biased region" description="Acidic residues" evidence="1">
    <location>
        <begin position="147"/>
        <end position="157"/>
    </location>
</feature>
<dbReference type="STRING" id="908615.SAMN05421540_101380"/>
<feature type="compositionally biased region" description="Basic and acidic residues" evidence="1">
    <location>
        <begin position="158"/>
        <end position="186"/>
    </location>
</feature>
<feature type="region of interest" description="Disordered" evidence="1">
    <location>
        <begin position="72"/>
        <end position="94"/>
    </location>
</feature>
<dbReference type="RefSeq" id="WP_093238653.1">
    <property type="nucleotide sequence ID" value="NZ_FNQF01000001.1"/>
</dbReference>